<evidence type="ECO:0008006" key="4">
    <source>
        <dbReference type="Google" id="ProtNLM"/>
    </source>
</evidence>
<dbReference type="Proteomes" id="UP001620645">
    <property type="component" value="Unassembled WGS sequence"/>
</dbReference>
<sequence>MFDAFHGEFTFINCLSIAAIFHHCWPVLLWNVFPICRQIWKRRDTTEISGAPFLMGVLGGTCWCVYGYLKGDHTVMLVTGAQ</sequence>
<evidence type="ECO:0000313" key="3">
    <source>
        <dbReference type="Proteomes" id="UP001620645"/>
    </source>
</evidence>
<comment type="caution">
    <text evidence="2">The sequence shown here is derived from an EMBL/GenBank/DDBJ whole genome shotgun (WGS) entry which is preliminary data.</text>
</comment>
<name>A0ABD2JEX2_HETSC</name>
<evidence type="ECO:0000313" key="2">
    <source>
        <dbReference type="EMBL" id="KAL3089150.1"/>
    </source>
</evidence>
<keyword evidence="3" id="KW-1185">Reference proteome</keyword>
<accession>A0ABD2JEX2</accession>
<gene>
    <name evidence="2" type="ORF">niasHS_008515</name>
</gene>
<dbReference type="EMBL" id="JBICCN010000146">
    <property type="protein sequence ID" value="KAL3089150.1"/>
    <property type="molecule type" value="Genomic_DNA"/>
</dbReference>
<organism evidence="2 3">
    <name type="scientific">Heterodera schachtii</name>
    <name type="common">Sugarbeet cyst nematode worm</name>
    <name type="synonym">Tylenchus schachtii</name>
    <dbReference type="NCBI Taxonomy" id="97005"/>
    <lineage>
        <taxon>Eukaryota</taxon>
        <taxon>Metazoa</taxon>
        <taxon>Ecdysozoa</taxon>
        <taxon>Nematoda</taxon>
        <taxon>Chromadorea</taxon>
        <taxon>Rhabditida</taxon>
        <taxon>Tylenchina</taxon>
        <taxon>Tylenchomorpha</taxon>
        <taxon>Tylenchoidea</taxon>
        <taxon>Heteroderidae</taxon>
        <taxon>Heteroderinae</taxon>
        <taxon>Heterodera</taxon>
    </lineage>
</organism>
<keyword evidence="1" id="KW-1133">Transmembrane helix</keyword>
<keyword evidence="1" id="KW-0472">Membrane</keyword>
<feature type="transmembrane region" description="Helical" evidence="1">
    <location>
        <begin position="15"/>
        <end position="36"/>
    </location>
</feature>
<proteinExistence type="predicted"/>
<dbReference type="Gene3D" id="1.20.1280.290">
    <property type="match status" value="1"/>
</dbReference>
<keyword evidence="1" id="KW-0812">Transmembrane</keyword>
<dbReference type="AlphaFoldDB" id="A0ABD2JEX2"/>
<evidence type="ECO:0000256" key="1">
    <source>
        <dbReference type="SAM" id="Phobius"/>
    </source>
</evidence>
<dbReference type="Pfam" id="PF03083">
    <property type="entry name" value="MtN3_slv"/>
    <property type="match status" value="1"/>
</dbReference>
<protein>
    <recommendedName>
        <fullName evidence="4">Sugar transporter SWEET1</fullName>
    </recommendedName>
</protein>
<reference evidence="2 3" key="1">
    <citation type="submission" date="2024-10" db="EMBL/GenBank/DDBJ databases">
        <authorList>
            <person name="Kim D."/>
        </authorList>
    </citation>
    <scope>NUCLEOTIDE SEQUENCE [LARGE SCALE GENOMIC DNA]</scope>
    <source>
        <strain evidence="2">Taebaek</strain>
    </source>
</reference>
<feature type="transmembrane region" description="Helical" evidence="1">
    <location>
        <begin position="48"/>
        <end position="69"/>
    </location>
</feature>
<dbReference type="InterPro" id="IPR004316">
    <property type="entry name" value="SWEET_rpt"/>
</dbReference>